<gene>
    <name evidence="2 3" type="primary">LOC106052814</name>
</gene>
<dbReference type="PANTHER" id="PTHR32094:SF5">
    <property type="entry name" value="FANCONI ANEMIA GROUP E PROTEIN"/>
    <property type="match status" value="1"/>
</dbReference>
<dbReference type="OrthoDB" id="6115066at2759"/>
<dbReference type="RefSeq" id="XP_055900889.1">
    <property type="nucleotide sequence ID" value="XM_056044914.1"/>
</dbReference>
<dbReference type="PANTHER" id="PTHR32094">
    <property type="entry name" value="FANCONI ANEMIA GROUP E PROTEIN"/>
    <property type="match status" value="1"/>
</dbReference>
<name>A0A9W3BNC2_BIOGL</name>
<dbReference type="Proteomes" id="UP001165740">
    <property type="component" value="Chromosome 10"/>
</dbReference>
<dbReference type="GO" id="GO:0043240">
    <property type="term" value="C:Fanconi anaemia nuclear complex"/>
    <property type="evidence" value="ECO:0007669"/>
    <property type="project" value="InterPro"/>
</dbReference>
<dbReference type="AlphaFoldDB" id="A0A9W3BNC2"/>
<organism evidence="1 2">
    <name type="scientific">Biomphalaria glabrata</name>
    <name type="common">Bloodfluke planorb</name>
    <name type="synonym">Freshwater snail</name>
    <dbReference type="NCBI Taxonomy" id="6526"/>
    <lineage>
        <taxon>Eukaryota</taxon>
        <taxon>Metazoa</taxon>
        <taxon>Spiralia</taxon>
        <taxon>Lophotrochozoa</taxon>
        <taxon>Mollusca</taxon>
        <taxon>Gastropoda</taxon>
        <taxon>Heterobranchia</taxon>
        <taxon>Euthyneura</taxon>
        <taxon>Panpulmonata</taxon>
        <taxon>Hygrophila</taxon>
        <taxon>Lymnaeoidea</taxon>
        <taxon>Planorbidae</taxon>
        <taxon>Biomphalaria</taxon>
    </lineage>
</organism>
<accession>A0A9W3BNC2</accession>
<dbReference type="Gene3D" id="1.25.40.480">
    <property type="match status" value="1"/>
</dbReference>
<dbReference type="RefSeq" id="XP_055900888.1">
    <property type="nucleotide sequence ID" value="XM_056044913.1"/>
</dbReference>
<dbReference type="GO" id="GO:0036297">
    <property type="term" value="P:interstrand cross-link repair"/>
    <property type="evidence" value="ECO:0007669"/>
    <property type="project" value="InterPro"/>
</dbReference>
<dbReference type="InterPro" id="IPR039685">
    <property type="entry name" value="FANCE"/>
</dbReference>
<evidence type="ECO:0000313" key="1">
    <source>
        <dbReference type="Proteomes" id="UP001165740"/>
    </source>
</evidence>
<keyword evidence="1" id="KW-1185">Reference proteome</keyword>
<dbReference type="GeneID" id="106052814"/>
<evidence type="ECO:0000313" key="3">
    <source>
        <dbReference type="RefSeq" id="XP_055900889.1"/>
    </source>
</evidence>
<dbReference type="OMA" id="RNASKIC"/>
<protein>
    <submittedName>
        <fullName evidence="2 3">Uncharacterized protein LOC106052814 isoform X1</fullName>
    </submittedName>
</protein>
<reference evidence="2 3" key="1">
    <citation type="submission" date="2025-04" db="UniProtKB">
        <authorList>
            <consortium name="RefSeq"/>
        </authorList>
    </citation>
    <scope>IDENTIFICATION</scope>
</reference>
<proteinExistence type="predicted"/>
<evidence type="ECO:0000313" key="2">
    <source>
        <dbReference type="RefSeq" id="XP_055900888.1"/>
    </source>
</evidence>
<sequence>MSPNDLRLVSLPAYHKVCRSAGEKIMSKTETNISNSSLWYWLDKDLPIPKKEFKKLSDMCSLSDIQNINYEHELNLMSDVQIMEKDGELKRFPFFLKLPVITQIKFLYLLQTNVSLIPRYSLMQFIQLIGTSNNRWVQEMVSQLLKLTGETSRSFQFDSSLHLNHILSDLKRSHNDFAKDLMPIQEREDVSMDGIKTPLLEQSSSVVDVIVIEDDENGHDKLESSQALVKLSCKPPTKKRKTQDWNESLDETEPARNISITDLPASICSQVKLNQLYNACKSKEMEVTIDMLKPFTTLTLSQTQEVCEFLDLAQITDKMLVNIFDNMPWQDITTSTAKIILDSCLAAKVKNLTCEPSDRLLSAVTLIATSLPQVLEDIFVSVLLTTDSGYFPCQLMTSVSKESLPLESIVYFIVQLVSQNIESNENLTSLLQMLIDRNPALDEDLLLNLLTFLSQSSQLNHSSSKLGKLLLSVMSKYSSMMSSKHKVIVQAIVDKHTSSLKKLLLNTMKKISDKMQ</sequence>